<name>A0A6G6J859_PSENT</name>
<keyword evidence="1" id="KW-0614">Plasmid</keyword>
<geneLocation type="plasmid" evidence="2">
    <name>ppnihbp1_1</name>
</geneLocation>
<gene>
    <name evidence="1" type="ORF">G5B91_34170</name>
</gene>
<dbReference type="Proteomes" id="UP000501063">
    <property type="component" value="Plasmid pPniHBP1_1"/>
</dbReference>
<reference evidence="1 2" key="1">
    <citation type="submission" date="2020-02" db="EMBL/GenBank/DDBJ databases">
        <title>Integrative conjugative elements (ICEs) and plasmids drive adaptation of Pseudomonas nitroreducens strain HBP1 to wastewater environment.</title>
        <authorList>
            <person name="Sentchilo V."/>
            <person name="Carraro N."/>
            <person name="Bertelli C."/>
            <person name="van der Meer J.R."/>
        </authorList>
    </citation>
    <scope>NUCLEOTIDE SEQUENCE [LARGE SCALE GENOMIC DNA]</scope>
    <source>
        <strain evidence="1 2">HBP1</strain>
        <plasmid evidence="2">ppnihbp1_1</plasmid>
    </source>
</reference>
<dbReference type="EMBL" id="CP049142">
    <property type="protein sequence ID" value="QIE91393.1"/>
    <property type="molecule type" value="Genomic_DNA"/>
</dbReference>
<proteinExistence type="predicted"/>
<evidence type="ECO:0000313" key="1">
    <source>
        <dbReference type="EMBL" id="QIE91393.1"/>
    </source>
</evidence>
<sequence length="62" mass="7366">MNVLYDRIPMSASDQFSSLRIKKMIQVTPRRTHFGFIPRALTAAPIKWTLVRVFRHDQYPDF</sequence>
<dbReference type="RefSeq" id="WP_024767800.1">
    <property type="nucleotide sequence ID" value="NZ_CP049142.1"/>
</dbReference>
<evidence type="ECO:0000313" key="2">
    <source>
        <dbReference type="Proteomes" id="UP000501063"/>
    </source>
</evidence>
<accession>A0A6G6J859</accession>
<dbReference type="KEGG" id="pnt:G5B91_34170"/>
<protein>
    <submittedName>
        <fullName evidence="1">Uncharacterized protein</fullName>
    </submittedName>
</protein>
<dbReference type="AlphaFoldDB" id="A0A6G6J859"/>
<organism evidence="1 2">
    <name type="scientific">Pseudomonas nitroreducens</name>
    <dbReference type="NCBI Taxonomy" id="46680"/>
    <lineage>
        <taxon>Bacteria</taxon>
        <taxon>Pseudomonadati</taxon>
        <taxon>Pseudomonadota</taxon>
        <taxon>Gammaproteobacteria</taxon>
        <taxon>Pseudomonadales</taxon>
        <taxon>Pseudomonadaceae</taxon>
        <taxon>Pseudomonas</taxon>
    </lineage>
</organism>